<organism evidence="1 2">
    <name type="scientific">Glycomyces terrestris</name>
    <dbReference type="NCBI Taxonomy" id="2493553"/>
    <lineage>
        <taxon>Bacteria</taxon>
        <taxon>Bacillati</taxon>
        <taxon>Actinomycetota</taxon>
        <taxon>Actinomycetes</taxon>
        <taxon>Glycomycetales</taxon>
        <taxon>Glycomycetaceae</taxon>
        <taxon>Glycomyces</taxon>
    </lineage>
</organism>
<dbReference type="InterPro" id="IPR013402">
    <property type="entry name" value="CHP02569"/>
</dbReference>
<dbReference type="Proteomes" id="UP000277256">
    <property type="component" value="Unassembled WGS sequence"/>
</dbReference>
<reference evidence="1 2" key="1">
    <citation type="submission" date="2018-12" db="EMBL/GenBank/DDBJ databases">
        <title>Glycomyces sp. YIM 121974 draft genome.</title>
        <authorList>
            <person name="Li Q."/>
        </authorList>
    </citation>
    <scope>NUCLEOTIDE SEQUENCE [LARGE SCALE GENOMIC DNA]</scope>
    <source>
        <strain evidence="1 2">YIM 121974</strain>
    </source>
</reference>
<dbReference type="NCBIfam" id="TIGR02569">
    <property type="entry name" value="TIGR02569_actnb"/>
    <property type="match status" value="1"/>
</dbReference>
<accession>A0A426URK0</accession>
<evidence type="ECO:0000313" key="1">
    <source>
        <dbReference type="EMBL" id="RRR95795.1"/>
    </source>
</evidence>
<name>A0A426URK0_9ACTN</name>
<dbReference type="OrthoDB" id="4427130at2"/>
<comment type="caution">
    <text evidence="1">The sequence shown here is derived from an EMBL/GenBank/DDBJ whole genome shotgun (WGS) entry which is preliminary data.</text>
</comment>
<proteinExistence type="predicted"/>
<dbReference type="EMBL" id="RSEB01000009">
    <property type="protein sequence ID" value="RRR95795.1"/>
    <property type="molecule type" value="Genomic_DNA"/>
</dbReference>
<dbReference type="InterPro" id="IPR011009">
    <property type="entry name" value="Kinase-like_dom_sf"/>
</dbReference>
<gene>
    <name evidence="1" type="ORF">EIW28_23150</name>
</gene>
<protein>
    <submittedName>
        <fullName evidence="1">TIGR02569 family protein</fullName>
    </submittedName>
</protein>
<dbReference type="AlphaFoldDB" id="A0A426URK0"/>
<sequence>MQTGPSPAVLDAFGATAPPVLLDGGRGRTWRSGEIVLKPVDHPAETAWRADVLAALPETDAIRVPRPLPTRTGTWTADGWEAAALIPGRTDPKRWNDAIEAGEAFHEAIGGLARPAFLDTRDDWWSRADHDSWNPGLAPADPTLRTLAEARTPVALDHQLVHGDLLGNVLYEPGLPPAIIDWPPYWRPRSWAAAVAAVDAMCWNGADESVLDHWSHLEAWPQMALRALLYRMITDQHATPGPWRPHPAYHPVTAAVLRRL</sequence>
<dbReference type="RefSeq" id="WP_125250090.1">
    <property type="nucleotide sequence ID" value="NZ_RSEB01000009.1"/>
</dbReference>
<evidence type="ECO:0000313" key="2">
    <source>
        <dbReference type="Proteomes" id="UP000277256"/>
    </source>
</evidence>
<keyword evidence="2" id="KW-1185">Reference proteome</keyword>
<dbReference type="SUPFAM" id="SSF56112">
    <property type="entry name" value="Protein kinase-like (PK-like)"/>
    <property type="match status" value="1"/>
</dbReference>